<dbReference type="WBParaSite" id="HPLM_0000227601-mRNA-1">
    <property type="protein sequence ID" value="HPLM_0000227601-mRNA-1"/>
    <property type="gene ID" value="HPLM_0000227601"/>
</dbReference>
<organism evidence="4">
    <name type="scientific">Haemonchus placei</name>
    <name type="common">Barber's pole worm</name>
    <dbReference type="NCBI Taxonomy" id="6290"/>
    <lineage>
        <taxon>Eukaryota</taxon>
        <taxon>Metazoa</taxon>
        <taxon>Ecdysozoa</taxon>
        <taxon>Nematoda</taxon>
        <taxon>Chromadorea</taxon>
        <taxon>Rhabditida</taxon>
        <taxon>Rhabditina</taxon>
        <taxon>Rhabditomorpha</taxon>
        <taxon>Strongyloidea</taxon>
        <taxon>Trichostrongylidae</taxon>
        <taxon>Haemonchus</taxon>
    </lineage>
</organism>
<dbReference type="EMBL" id="UZAF01004375">
    <property type="protein sequence ID" value="VDO13876.1"/>
    <property type="molecule type" value="Genomic_DNA"/>
</dbReference>
<evidence type="ECO:0000256" key="1">
    <source>
        <dbReference type="SAM" id="Phobius"/>
    </source>
</evidence>
<proteinExistence type="predicted"/>
<feature type="transmembrane region" description="Helical" evidence="1">
    <location>
        <begin position="36"/>
        <end position="55"/>
    </location>
</feature>
<keyword evidence="3" id="KW-1185">Reference proteome</keyword>
<reference evidence="2 3" key="2">
    <citation type="submission" date="2018-11" db="EMBL/GenBank/DDBJ databases">
        <authorList>
            <consortium name="Pathogen Informatics"/>
        </authorList>
    </citation>
    <scope>NUCLEOTIDE SEQUENCE [LARGE SCALE GENOMIC DNA]</scope>
    <source>
        <strain evidence="2 3">MHpl1</strain>
    </source>
</reference>
<evidence type="ECO:0000313" key="2">
    <source>
        <dbReference type="EMBL" id="VDO13876.1"/>
    </source>
</evidence>
<evidence type="ECO:0000313" key="3">
    <source>
        <dbReference type="Proteomes" id="UP000268014"/>
    </source>
</evidence>
<protein>
    <submittedName>
        <fullName evidence="4">CASP-like protein</fullName>
    </submittedName>
</protein>
<dbReference type="Proteomes" id="UP000268014">
    <property type="component" value="Unassembled WGS sequence"/>
</dbReference>
<dbReference type="AlphaFoldDB" id="A0A0N4VYA5"/>
<name>A0A0N4VYA5_HAEPC</name>
<evidence type="ECO:0000313" key="4">
    <source>
        <dbReference type="WBParaSite" id="HPLM_0000227601-mRNA-1"/>
    </source>
</evidence>
<sequence>MAWDVCTYAMTAGASGASAAISSKFAFGHYAMEKDFVVSFCLSFFIHPFLFGVTSQEISSDRLLRDSQCR</sequence>
<keyword evidence="1" id="KW-1133">Transmembrane helix</keyword>
<keyword evidence="1" id="KW-0472">Membrane</keyword>
<keyword evidence="1" id="KW-0812">Transmembrane</keyword>
<reference evidence="4" key="1">
    <citation type="submission" date="2017-02" db="UniProtKB">
        <authorList>
            <consortium name="WormBaseParasite"/>
        </authorList>
    </citation>
    <scope>IDENTIFICATION</scope>
</reference>
<gene>
    <name evidence="2" type="ORF">HPLM_LOCUS2273</name>
</gene>
<accession>A0A0N4VYA5</accession>